<feature type="non-terminal residue" evidence="2">
    <location>
        <position position="1"/>
    </location>
</feature>
<protein>
    <submittedName>
        <fullName evidence="2">Uncharacterized protein</fullName>
    </submittedName>
</protein>
<sequence>FQSMRACRVGKILYKRIFYFAYKLILMLIIMLHFGRRYPFDGLSKKGFKTKLTVAYNIIIPYGNMILYILIFFYFEIEVLNLKQLGKQKAIWFILYLLIPRQ</sequence>
<dbReference type="AlphaFoldDB" id="A0AAD8E9N6"/>
<reference evidence="2" key="1">
    <citation type="journal article" date="2023" name="IScience">
        <title>Live-bearing cockroach genome reveals convergent evolutionary mechanisms linked to viviparity in insects and beyond.</title>
        <authorList>
            <person name="Fouks B."/>
            <person name="Harrison M.C."/>
            <person name="Mikhailova A.A."/>
            <person name="Marchal E."/>
            <person name="English S."/>
            <person name="Carruthers M."/>
            <person name="Jennings E.C."/>
            <person name="Chiamaka E.L."/>
            <person name="Frigard R.A."/>
            <person name="Pippel M."/>
            <person name="Attardo G.M."/>
            <person name="Benoit J.B."/>
            <person name="Bornberg-Bauer E."/>
            <person name="Tobe S.S."/>
        </authorList>
    </citation>
    <scope>NUCLEOTIDE SEQUENCE</scope>
    <source>
        <strain evidence="2">Stay&amp;Tobe</strain>
    </source>
</reference>
<feature type="non-terminal residue" evidence="2">
    <location>
        <position position="102"/>
    </location>
</feature>
<keyword evidence="3" id="KW-1185">Reference proteome</keyword>
<dbReference type="EMBL" id="JASPKZ010007831">
    <property type="protein sequence ID" value="KAJ9582011.1"/>
    <property type="molecule type" value="Genomic_DNA"/>
</dbReference>
<keyword evidence="1" id="KW-0812">Transmembrane</keyword>
<feature type="transmembrane region" description="Helical" evidence="1">
    <location>
        <begin position="12"/>
        <end position="34"/>
    </location>
</feature>
<feature type="transmembrane region" description="Helical" evidence="1">
    <location>
        <begin position="54"/>
        <end position="75"/>
    </location>
</feature>
<proteinExistence type="predicted"/>
<dbReference type="Proteomes" id="UP001233999">
    <property type="component" value="Unassembled WGS sequence"/>
</dbReference>
<accession>A0AAD8E9N6</accession>
<evidence type="ECO:0000313" key="3">
    <source>
        <dbReference type="Proteomes" id="UP001233999"/>
    </source>
</evidence>
<keyword evidence="1" id="KW-0472">Membrane</keyword>
<gene>
    <name evidence="2" type="ORF">L9F63_003594</name>
</gene>
<organism evidence="2 3">
    <name type="scientific">Diploptera punctata</name>
    <name type="common">Pacific beetle cockroach</name>
    <dbReference type="NCBI Taxonomy" id="6984"/>
    <lineage>
        <taxon>Eukaryota</taxon>
        <taxon>Metazoa</taxon>
        <taxon>Ecdysozoa</taxon>
        <taxon>Arthropoda</taxon>
        <taxon>Hexapoda</taxon>
        <taxon>Insecta</taxon>
        <taxon>Pterygota</taxon>
        <taxon>Neoptera</taxon>
        <taxon>Polyneoptera</taxon>
        <taxon>Dictyoptera</taxon>
        <taxon>Blattodea</taxon>
        <taxon>Blaberoidea</taxon>
        <taxon>Blaberidae</taxon>
        <taxon>Diplopterinae</taxon>
        <taxon>Diploptera</taxon>
    </lineage>
</organism>
<reference evidence="2" key="2">
    <citation type="submission" date="2023-05" db="EMBL/GenBank/DDBJ databases">
        <authorList>
            <person name="Fouks B."/>
        </authorList>
    </citation>
    <scope>NUCLEOTIDE SEQUENCE</scope>
    <source>
        <strain evidence="2">Stay&amp;Tobe</strain>
        <tissue evidence="2">Testes</tissue>
    </source>
</reference>
<evidence type="ECO:0000256" key="1">
    <source>
        <dbReference type="SAM" id="Phobius"/>
    </source>
</evidence>
<name>A0AAD8E9N6_DIPPU</name>
<keyword evidence="1" id="KW-1133">Transmembrane helix</keyword>
<evidence type="ECO:0000313" key="2">
    <source>
        <dbReference type="EMBL" id="KAJ9582011.1"/>
    </source>
</evidence>
<comment type="caution">
    <text evidence="2">The sequence shown here is derived from an EMBL/GenBank/DDBJ whole genome shotgun (WGS) entry which is preliminary data.</text>
</comment>